<dbReference type="Gene3D" id="3.50.50.60">
    <property type="entry name" value="FAD/NAD(P)-binding domain"/>
    <property type="match status" value="1"/>
</dbReference>
<reference evidence="3 4" key="2">
    <citation type="journal article" date="2021" name="Microorganisms">
        <title>The Ever-Expanding Pseudomonas Genus: Description of 43 New Species and Partition of the Pseudomonas putida Group.</title>
        <authorList>
            <person name="Girard L."/>
            <person name="Lood C."/>
            <person name="Hofte M."/>
            <person name="Vandamme P."/>
            <person name="Rokni-Zadeh H."/>
            <person name="van Noort V."/>
            <person name="Lavigne R."/>
            <person name="De Mot R."/>
        </authorList>
    </citation>
    <scope>NUCLEOTIDE SEQUENCE [LARGE SCALE GENOMIC DNA]</scope>
    <source>
        <strain evidence="3 4">ZA 5.3</strain>
    </source>
</reference>
<keyword evidence="1" id="KW-0560">Oxidoreductase</keyword>
<reference evidence="3 4" key="1">
    <citation type="journal article" date="2020" name="Microorganisms">
        <title>Reliable Identification of Environmental Pseudomonas Isolates Using the rpoD Gene.</title>
        <authorList>
            <consortium name="The Broad Institute Genome Sequencing Platform"/>
            <person name="Girard L."/>
            <person name="Lood C."/>
            <person name="Rokni-Zadeh H."/>
            <person name="van Noort V."/>
            <person name="Lavigne R."/>
            <person name="De Mot R."/>
        </authorList>
    </citation>
    <scope>NUCLEOTIDE SEQUENCE [LARGE SCALE GENOMIC DNA]</scope>
    <source>
        <strain evidence="3 4">ZA 5.3</strain>
    </source>
</reference>
<evidence type="ECO:0000313" key="3">
    <source>
        <dbReference type="EMBL" id="QXI03789.1"/>
    </source>
</evidence>
<dbReference type="PANTHER" id="PTHR13847:SF289">
    <property type="entry name" value="GLYCINE OXIDASE"/>
    <property type="match status" value="1"/>
</dbReference>
<dbReference type="Proteomes" id="UP000646386">
    <property type="component" value="Chromosome"/>
</dbReference>
<evidence type="ECO:0000259" key="2">
    <source>
        <dbReference type="Pfam" id="PF01266"/>
    </source>
</evidence>
<evidence type="ECO:0000256" key="1">
    <source>
        <dbReference type="ARBA" id="ARBA00023002"/>
    </source>
</evidence>
<dbReference type="EMBL" id="CP077089">
    <property type="protein sequence ID" value="QXI03789.1"/>
    <property type="molecule type" value="Genomic_DNA"/>
</dbReference>
<protein>
    <submittedName>
        <fullName evidence="3">FAD-binding oxidoreductase</fullName>
    </submittedName>
</protein>
<dbReference type="PANTHER" id="PTHR13847">
    <property type="entry name" value="SARCOSINE DEHYDROGENASE-RELATED"/>
    <property type="match status" value="1"/>
</dbReference>
<gene>
    <name evidence="3" type="ORF">HU718_017310</name>
</gene>
<keyword evidence="4" id="KW-1185">Reference proteome</keyword>
<feature type="domain" description="FAD dependent oxidoreductase" evidence="2">
    <location>
        <begin position="8"/>
        <end position="328"/>
    </location>
</feature>
<proteinExistence type="predicted"/>
<evidence type="ECO:0000313" key="4">
    <source>
        <dbReference type="Proteomes" id="UP000646386"/>
    </source>
</evidence>
<accession>A0ABX8PQX4</accession>
<name>A0ABX8PQX4_9PSED</name>
<organism evidence="3 4">
    <name type="scientific">Pseudomonas tensinigenes</name>
    <dbReference type="NCBI Taxonomy" id="2745511"/>
    <lineage>
        <taxon>Bacteria</taxon>
        <taxon>Pseudomonadati</taxon>
        <taxon>Pseudomonadota</taxon>
        <taxon>Gammaproteobacteria</taxon>
        <taxon>Pseudomonadales</taxon>
        <taxon>Pseudomonadaceae</taxon>
        <taxon>Pseudomonas</taxon>
    </lineage>
</organism>
<dbReference type="InterPro" id="IPR036188">
    <property type="entry name" value="FAD/NAD-bd_sf"/>
</dbReference>
<dbReference type="Gene3D" id="3.30.9.10">
    <property type="entry name" value="D-Amino Acid Oxidase, subunit A, domain 2"/>
    <property type="match status" value="1"/>
</dbReference>
<dbReference type="InterPro" id="IPR006076">
    <property type="entry name" value="FAD-dep_OxRdtase"/>
</dbReference>
<sequence length="362" mass="37642">MNQTTHRRIVVVGAGIVGASIAYHLSGKGAQVTLIEAGEIASGVTASSFAWITAAHAGADPIAQLRGMAIEAYRRLETELPDLQIRWTGALSYNESAEYPASATLLSSAEVLAREPNLKNPPPCALFLAEEGALEAVQATHALIVGAQALGAQLLTQTRVTAFKTCNADVTGVETTAGTFDADLVVLAAGTGTRQLTQMLNVSLPIEASPAIVIHYQTQPGLVKGIISGPDMEIRQSADGTLLAAEDYLGEASGNSPTDIARQTAEAIRKELHGVSFIAPQTVAVGLRPMPADGIPVVGYLPGGGGVYVCAMHPGVTLAAIVGRLASEELLDRQSSAALQPCRPERFFQNSGTVTNNAALTR</sequence>
<dbReference type="Pfam" id="PF01266">
    <property type="entry name" value="DAO"/>
    <property type="match status" value="1"/>
</dbReference>
<dbReference type="SUPFAM" id="SSF51905">
    <property type="entry name" value="FAD/NAD(P)-binding domain"/>
    <property type="match status" value="1"/>
</dbReference>
<dbReference type="RefSeq" id="WP_150729068.1">
    <property type="nucleotide sequence ID" value="NZ_CP077089.1"/>
</dbReference>